<evidence type="ECO:0000256" key="1">
    <source>
        <dbReference type="SAM" id="SignalP"/>
    </source>
</evidence>
<evidence type="ECO:0000313" key="2">
    <source>
        <dbReference type="EMBL" id="KGT95651.1"/>
    </source>
</evidence>
<keyword evidence="1" id="KW-0732">Signal</keyword>
<feature type="signal peptide" evidence="1">
    <location>
        <begin position="1"/>
        <end position="18"/>
    </location>
</feature>
<accession>A0A0A3ZDC9</accession>
<feature type="chain" id="PRO_5002006223" evidence="1">
    <location>
        <begin position="19"/>
        <end position="67"/>
    </location>
</feature>
<protein>
    <submittedName>
        <fullName evidence="2">Uncharacterized protein</fullName>
    </submittedName>
</protein>
<proteinExistence type="predicted"/>
<gene>
    <name evidence="2" type="ORF">NG99_02660</name>
</gene>
<dbReference type="Proteomes" id="UP000030351">
    <property type="component" value="Unassembled WGS sequence"/>
</dbReference>
<keyword evidence="3" id="KW-1185">Reference proteome</keyword>
<dbReference type="RefSeq" id="WP_034888109.1">
    <property type="nucleotide sequence ID" value="NZ_JRUQ01000008.1"/>
</dbReference>
<comment type="caution">
    <text evidence="2">The sequence shown here is derived from an EMBL/GenBank/DDBJ whole genome shotgun (WGS) entry which is preliminary data.</text>
</comment>
<dbReference type="AlphaFoldDB" id="A0A0A3ZDC9"/>
<reference evidence="2 3" key="1">
    <citation type="submission" date="2014-10" db="EMBL/GenBank/DDBJ databases">
        <title>Genome sequence of Erwinia typographi M043b.</title>
        <authorList>
            <person name="Chan K.-G."/>
            <person name="Tan W.-S."/>
        </authorList>
    </citation>
    <scope>NUCLEOTIDE SEQUENCE [LARGE SCALE GENOMIC DNA]</scope>
    <source>
        <strain evidence="2 3">M043b</strain>
    </source>
</reference>
<organism evidence="2 3">
    <name type="scientific">Erwinia typographi</name>
    <dbReference type="NCBI Taxonomy" id="371042"/>
    <lineage>
        <taxon>Bacteria</taxon>
        <taxon>Pseudomonadati</taxon>
        <taxon>Pseudomonadota</taxon>
        <taxon>Gammaproteobacteria</taxon>
        <taxon>Enterobacterales</taxon>
        <taxon>Erwiniaceae</taxon>
        <taxon>Erwinia</taxon>
    </lineage>
</organism>
<sequence length="67" mass="7250">MKTLIAISMLLVASSAQAVSVTLTGPDEEISGNSKICIYEGHGITRTITVRDEQDCPYAKTFDTDEN</sequence>
<evidence type="ECO:0000313" key="3">
    <source>
        <dbReference type="Proteomes" id="UP000030351"/>
    </source>
</evidence>
<dbReference type="OrthoDB" id="6630479at2"/>
<dbReference type="EMBL" id="JRUQ01000008">
    <property type="protein sequence ID" value="KGT95651.1"/>
    <property type="molecule type" value="Genomic_DNA"/>
</dbReference>
<name>A0A0A3ZDC9_9GAMM</name>